<dbReference type="Pfam" id="PF14246">
    <property type="entry name" value="TetR_C_7"/>
    <property type="match status" value="1"/>
</dbReference>
<proteinExistence type="predicted"/>
<dbReference type="PANTHER" id="PTHR30055:SF146">
    <property type="entry name" value="HTH-TYPE TRANSCRIPTIONAL DUAL REGULATOR CECR"/>
    <property type="match status" value="1"/>
</dbReference>
<dbReference type="InterPro" id="IPR001647">
    <property type="entry name" value="HTH_TetR"/>
</dbReference>
<dbReference type="KEGG" id="taw:EI545_21020"/>
<keyword evidence="1 2" id="KW-0238">DNA-binding</keyword>
<dbReference type="SUPFAM" id="SSF48498">
    <property type="entry name" value="Tetracyclin repressor-like, C-terminal domain"/>
    <property type="match status" value="1"/>
</dbReference>
<dbReference type="AlphaFoldDB" id="A0A3S8UCZ5"/>
<dbReference type="PANTHER" id="PTHR30055">
    <property type="entry name" value="HTH-TYPE TRANSCRIPTIONAL REGULATOR RUTR"/>
    <property type="match status" value="1"/>
</dbReference>
<evidence type="ECO:0000256" key="1">
    <source>
        <dbReference type="ARBA" id="ARBA00023125"/>
    </source>
</evidence>
<evidence type="ECO:0000256" key="2">
    <source>
        <dbReference type="PROSITE-ProRule" id="PRU00335"/>
    </source>
</evidence>
<feature type="region of interest" description="Disordered" evidence="3">
    <location>
        <begin position="1"/>
        <end position="21"/>
    </location>
</feature>
<organism evidence="5 6">
    <name type="scientific">Tabrizicola piscis</name>
    <dbReference type="NCBI Taxonomy" id="2494374"/>
    <lineage>
        <taxon>Bacteria</taxon>
        <taxon>Pseudomonadati</taxon>
        <taxon>Pseudomonadota</taxon>
        <taxon>Alphaproteobacteria</taxon>
        <taxon>Rhodobacterales</taxon>
        <taxon>Paracoccaceae</taxon>
        <taxon>Tabrizicola</taxon>
    </lineage>
</organism>
<name>A0A3S8UCZ5_9RHOB</name>
<dbReference type="OrthoDB" id="9816431at2"/>
<sequence>MSKNEPNAIDAVKASAGRPGRPVDLHKRDHILDVARDFFFAHGVEGVSIEGIASASGVSKVTIYKGFGDKTGLFEAVVEREAEAMERGVAQLSAQGATLTEQLVAFGAELLGFLERPELAAFDRVLALEAPRRPGLAERFFNAGPGRIRASLARLIREAMQRGEIEDADPLVAAEDLIALWQGFATIEQKFLGLGARSNPDARRRRVVRAVDRWLRAYSCQD</sequence>
<dbReference type="RefSeq" id="WP_125327915.1">
    <property type="nucleotide sequence ID" value="NZ_CP034330.1"/>
</dbReference>
<keyword evidence="6" id="KW-1185">Reference proteome</keyword>
<dbReference type="Pfam" id="PF00440">
    <property type="entry name" value="TetR_N"/>
    <property type="match status" value="1"/>
</dbReference>
<feature type="DNA-binding region" description="H-T-H motif" evidence="2">
    <location>
        <begin position="48"/>
        <end position="67"/>
    </location>
</feature>
<dbReference type="SUPFAM" id="SSF46689">
    <property type="entry name" value="Homeodomain-like"/>
    <property type="match status" value="1"/>
</dbReference>
<evidence type="ECO:0000256" key="3">
    <source>
        <dbReference type="SAM" id="MobiDB-lite"/>
    </source>
</evidence>
<dbReference type="InterPro" id="IPR009057">
    <property type="entry name" value="Homeodomain-like_sf"/>
</dbReference>
<keyword evidence="5" id="KW-0614">Plasmid</keyword>
<evidence type="ECO:0000313" key="5">
    <source>
        <dbReference type="EMBL" id="AZL61438.1"/>
    </source>
</evidence>
<dbReference type="InterPro" id="IPR039536">
    <property type="entry name" value="TetR_C_Proteobacteria"/>
</dbReference>
<dbReference type="InterPro" id="IPR036271">
    <property type="entry name" value="Tet_transcr_reg_TetR-rel_C_sf"/>
</dbReference>
<dbReference type="GO" id="GO:0003700">
    <property type="term" value="F:DNA-binding transcription factor activity"/>
    <property type="evidence" value="ECO:0007669"/>
    <property type="project" value="TreeGrafter"/>
</dbReference>
<dbReference type="PROSITE" id="PS50977">
    <property type="entry name" value="HTH_TETR_2"/>
    <property type="match status" value="1"/>
</dbReference>
<reference evidence="5 6" key="1">
    <citation type="submission" date="2018-12" db="EMBL/GenBank/DDBJ databases">
        <title>Complete genome sequencing of Tabrizicola sp. K13M18.</title>
        <authorList>
            <person name="Bae J.-W."/>
        </authorList>
    </citation>
    <scope>NUCLEOTIDE SEQUENCE [LARGE SCALE GENOMIC DNA]</scope>
    <source>
        <strain evidence="5 6">K13M18</strain>
        <plasmid evidence="5 6">unnamed2</plasmid>
    </source>
</reference>
<dbReference type="EMBL" id="CP034330">
    <property type="protein sequence ID" value="AZL61438.1"/>
    <property type="molecule type" value="Genomic_DNA"/>
</dbReference>
<evidence type="ECO:0000259" key="4">
    <source>
        <dbReference type="PROSITE" id="PS50977"/>
    </source>
</evidence>
<dbReference type="PRINTS" id="PR00455">
    <property type="entry name" value="HTHTETR"/>
</dbReference>
<dbReference type="Gene3D" id="1.10.357.10">
    <property type="entry name" value="Tetracycline Repressor, domain 2"/>
    <property type="match status" value="1"/>
</dbReference>
<feature type="domain" description="HTH tetR-type" evidence="4">
    <location>
        <begin position="25"/>
        <end position="85"/>
    </location>
</feature>
<dbReference type="GO" id="GO:0000976">
    <property type="term" value="F:transcription cis-regulatory region binding"/>
    <property type="evidence" value="ECO:0007669"/>
    <property type="project" value="TreeGrafter"/>
</dbReference>
<protein>
    <submittedName>
        <fullName evidence="5">TetR/AcrR family transcriptional regulator</fullName>
    </submittedName>
</protein>
<accession>A0A3S8UCZ5</accession>
<dbReference type="InterPro" id="IPR050109">
    <property type="entry name" value="HTH-type_TetR-like_transc_reg"/>
</dbReference>
<evidence type="ECO:0000313" key="6">
    <source>
        <dbReference type="Proteomes" id="UP000282002"/>
    </source>
</evidence>
<geneLocation type="plasmid" evidence="5">
    <name>unnamed2</name>
</geneLocation>
<gene>
    <name evidence="5" type="ORF">EI545_21020</name>
</gene>
<dbReference type="Proteomes" id="UP000282002">
    <property type="component" value="Plasmid unnamed2"/>
</dbReference>